<dbReference type="EMBL" id="QJKJ01001991">
    <property type="protein sequence ID" value="RDY04873.1"/>
    <property type="molecule type" value="Genomic_DNA"/>
</dbReference>
<organism evidence="1 2">
    <name type="scientific">Mucuna pruriens</name>
    <name type="common">Velvet bean</name>
    <name type="synonym">Dolichos pruriens</name>
    <dbReference type="NCBI Taxonomy" id="157652"/>
    <lineage>
        <taxon>Eukaryota</taxon>
        <taxon>Viridiplantae</taxon>
        <taxon>Streptophyta</taxon>
        <taxon>Embryophyta</taxon>
        <taxon>Tracheophyta</taxon>
        <taxon>Spermatophyta</taxon>
        <taxon>Magnoliopsida</taxon>
        <taxon>eudicotyledons</taxon>
        <taxon>Gunneridae</taxon>
        <taxon>Pentapetalae</taxon>
        <taxon>rosids</taxon>
        <taxon>fabids</taxon>
        <taxon>Fabales</taxon>
        <taxon>Fabaceae</taxon>
        <taxon>Papilionoideae</taxon>
        <taxon>50 kb inversion clade</taxon>
        <taxon>NPAAA clade</taxon>
        <taxon>indigoferoid/millettioid clade</taxon>
        <taxon>Phaseoleae</taxon>
        <taxon>Mucuna</taxon>
    </lineage>
</organism>
<keyword evidence="2" id="KW-1185">Reference proteome</keyword>
<feature type="non-terminal residue" evidence="1">
    <location>
        <position position="1"/>
    </location>
</feature>
<proteinExistence type="predicted"/>
<protein>
    <submittedName>
        <fullName evidence="1">Uncharacterized protein</fullName>
    </submittedName>
</protein>
<gene>
    <name evidence="1" type="ORF">CR513_11352</name>
</gene>
<name>A0A371HQ00_MUCPR</name>
<reference evidence="1" key="1">
    <citation type="submission" date="2018-05" db="EMBL/GenBank/DDBJ databases">
        <title>Draft genome of Mucuna pruriens seed.</title>
        <authorList>
            <person name="Nnadi N.E."/>
            <person name="Vos R."/>
            <person name="Hasami M.H."/>
            <person name="Devisetty U.K."/>
            <person name="Aguiy J.C."/>
        </authorList>
    </citation>
    <scope>NUCLEOTIDE SEQUENCE [LARGE SCALE GENOMIC DNA]</scope>
    <source>
        <strain evidence="1">JCA_2017</strain>
    </source>
</reference>
<evidence type="ECO:0000313" key="1">
    <source>
        <dbReference type="EMBL" id="RDY04873.1"/>
    </source>
</evidence>
<accession>A0A371HQ00</accession>
<sequence length="234" mass="25358">MAPGCRFPICEKATGTSPRASVPLGLGDCRQTFGKCHTSSQGRRNLVYTAVVPPEHIWALPFVLYQLRLGQLVAFPPSNIPLSVPSTSFPARYTGLLVGSFILIPRYVQEPEAFERGYHRLRPLFASLIPAKSASYSAWLLLALKSKCRLCSTNTPFGPSKITPAPLPVWLDDPSTDKYHSPSVCSCSLVSSVMKSASAWALIGPLFSKVISNSDNCTLQATILPAKSGFLNIC</sequence>
<dbReference type="AlphaFoldDB" id="A0A371HQ00"/>
<evidence type="ECO:0000313" key="2">
    <source>
        <dbReference type="Proteomes" id="UP000257109"/>
    </source>
</evidence>
<dbReference type="Proteomes" id="UP000257109">
    <property type="component" value="Unassembled WGS sequence"/>
</dbReference>
<comment type="caution">
    <text evidence="1">The sequence shown here is derived from an EMBL/GenBank/DDBJ whole genome shotgun (WGS) entry which is preliminary data.</text>
</comment>